<dbReference type="EMBL" id="UYRU01043282">
    <property type="protein sequence ID" value="VDK81131.1"/>
    <property type="molecule type" value="Genomic_DNA"/>
</dbReference>
<accession>A0A3P6UUF8</accession>
<keyword evidence="2" id="KW-1185">Reference proteome</keyword>
<organism evidence="1 2">
    <name type="scientific">Dibothriocephalus latus</name>
    <name type="common">Fish tapeworm</name>
    <name type="synonym">Diphyllobothrium latum</name>
    <dbReference type="NCBI Taxonomy" id="60516"/>
    <lineage>
        <taxon>Eukaryota</taxon>
        <taxon>Metazoa</taxon>
        <taxon>Spiralia</taxon>
        <taxon>Lophotrochozoa</taxon>
        <taxon>Platyhelminthes</taxon>
        <taxon>Cestoda</taxon>
        <taxon>Eucestoda</taxon>
        <taxon>Diphyllobothriidea</taxon>
        <taxon>Diphyllobothriidae</taxon>
        <taxon>Dibothriocephalus</taxon>
    </lineage>
</organism>
<evidence type="ECO:0000313" key="2">
    <source>
        <dbReference type="Proteomes" id="UP000281553"/>
    </source>
</evidence>
<proteinExistence type="predicted"/>
<sequence>MTEIERADKTMNKTLFKFTILTPLAFLPPDHLEAYDCPVTERFAKAVADRVWEDLHRPIFTPSTAGEAFINSDFDIFENRFLKNSEYAILVVPGQQAVCLDLVYGRLLVFLTLRSTWRTRFILIYIGDPVGQKLFEPSIFQTEPLVFSASPDVWDTETEKWDKLLGILRSKFSSHTDFRLVFR</sequence>
<reference evidence="1 2" key="1">
    <citation type="submission" date="2018-11" db="EMBL/GenBank/DDBJ databases">
        <authorList>
            <consortium name="Pathogen Informatics"/>
        </authorList>
    </citation>
    <scope>NUCLEOTIDE SEQUENCE [LARGE SCALE GENOMIC DNA]</scope>
</reference>
<dbReference type="Proteomes" id="UP000281553">
    <property type="component" value="Unassembled WGS sequence"/>
</dbReference>
<gene>
    <name evidence="1" type="ORF">DILT_LOCUS3187</name>
</gene>
<evidence type="ECO:0000313" key="1">
    <source>
        <dbReference type="EMBL" id="VDK81131.1"/>
    </source>
</evidence>
<dbReference type="OrthoDB" id="6236380at2759"/>
<dbReference type="AlphaFoldDB" id="A0A3P6UUF8"/>
<protein>
    <submittedName>
        <fullName evidence="1">Uncharacterized protein</fullName>
    </submittedName>
</protein>
<name>A0A3P6UUF8_DIBLA</name>